<evidence type="ECO:0000313" key="3">
    <source>
        <dbReference type="Proteomes" id="UP000053424"/>
    </source>
</evidence>
<evidence type="ECO:0000256" key="1">
    <source>
        <dbReference type="SAM" id="MobiDB-lite"/>
    </source>
</evidence>
<feature type="region of interest" description="Disordered" evidence="1">
    <location>
        <begin position="271"/>
        <end position="290"/>
    </location>
</feature>
<dbReference type="OrthoDB" id="46159at2759"/>
<feature type="region of interest" description="Disordered" evidence="1">
    <location>
        <begin position="1"/>
        <end position="219"/>
    </location>
</feature>
<feature type="compositionally biased region" description="Low complexity" evidence="1">
    <location>
        <begin position="59"/>
        <end position="94"/>
    </location>
</feature>
<accession>A0A0C2YPM4</accession>
<dbReference type="EMBL" id="KN831776">
    <property type="protein sequence ID" value="KIM42997.1"/>
    <property type="molecule type" value="Genomic_DNA"/>
</dbReference>
<gene>
    <name evidence="2" type="ORF">M413DRAFT_443813</name>
</gene>
<feature type="compositionally biased region" description="Basic and acidic residues" evidence="1">
    <location>
        <begin position="177"/>
        <end position="201"/>
    </location>
</feature>
<feature type="compositionally biased region" description="Low complexity" evidence="1">
    <location>
        <begin position="112"/>
        <end position="127"/>
    </location>
</feature>
<sequence>MPPPPVPAAAKEKDVPKRPASRVDNAASSSGQPSRPVVPPAPVKKKATSTLSSTLKGRVPAANPAKPKPTTSTTAAAGPSSAAPSASVKPLAVAKSKPLWGRSAPPAKPVSTAKPVPTAKASTAAAQKPPPKAVVKKPSSKFGFVPKPASKASKSQSRPITPAMIALPPSPTPEDQPEVKTIDELQESEVKNEAEGDKLETEPANEEEAPVVASTPDVEVAGVDEATADDKTVEVTEPTEVTISPSEETANQDKGEVDDAKLTPSSLFATLTNQDPKTPQGLVPKPPNNINASKTPISALLNSIERGFMYSPITPLSPADSYLPNINGATPYSHQTHAPHIQGPMQPFNYALHAHAHVQPQRSVYAGFGYTEGLREQDMIRGDIGVVKVDHNRLFMPSSLPGLDDSSRLAFLELNH</sequence>
<dbReference type="AlphaFoldDB" id="A0A0C2YPM4"/>
<organism evidence="2 3">
    <name type="scientific">Hebeloma cylindrosporum</name>
    <dbReference type="NCBI Taxonomy" id="76867"/>
    <lineage>
        <taxon>Eukaryota</taxon>
        <taxon>Fungi</taxon>
        <taxon>Dikarya</taxon>
        <taxon>Basidiomycota</taxon>
        <taxon>Agaricomycotina</taxon>
        <taxon>Agaricomycetes</taxon>
        <taxon>Agaricomycetidae</taxon>
        <taxon>Agaricales</taxon>
        <taxon>Agaricineae</taxon>
        <taxon>Hymenogastraceae</taxon>
        <taxon>Hebeloma</taxon>
    </lineage>
</organism>
<dbReference type="HOGENOM" id="CLU_660665_0_0_1"/>
<name>A0A0C2YPM4_HEBCY</name>
<feature type="region of interest" description="Disordered" evidence="1">
    <location>
        <begin position="233"/>
        <end position="258"/>
    </location>
</feature>
<evidence type="ECO:0000313" key="2">
    <source>
        <dbReference type="EMBL" id="KIM42997.1"/>
    </source>
</evidence>
<reference evidence="2 3" key="1">
    <citation type="submission" date="2014-04" db="EMBL/GenBank/DDBJ databases">
        <authorList>
            <consortium name="DOE Joint Genome Institute"/>
            <person name="Kuo A."/>
            <person name="Gay G."/>
            <person name="Dore J."/>
            <person name="Kohler A."/>
            <person name="Nagy L.G."/>
            <person name="Floudas D."/>
            <person name="Copeland A."/>
            <person name="Barry K.W."/>
            <person name="Cichocki N."/>
            <person name="Veneault-Fourrey C."/>
            <person name="LaButti K."/>
            <person name="Lindquist E.A."/>
            <person name="Lipzen A."/>
            <person name="Lundell T."/>
            <person name="Morin E."/>
            <person name="Murat C."/>
            <person name="Sun H."/>
            <person name="Tunlid A."/>
            <person name="Henrissat B."/>
            <person name="Grigoriev I.V."/>
            <person name="Hibbett D.S."/>
            <person name="Martin F."/>
            <person name="Nordberg H.P."/>
            <person name="Cantor M.N."/>
            <person name="Hua S.X."/>
        </authorList>
    </citation>
    <scope>NUCLEOTIDE SEQUENCE [LARGE SCALE GENOMIC DNA]</scope>
    <source>
        <strain evidence="3">h7</strain>
    </source>
</reference>
<proteinExistence type="predicted"/>
<reference evidence="3" key="2">
    <citation type="submission" date="2015-01" db="EMBL/GenBank/DDBJ databases">
        <title>Evolutionary Origins and Diversification of the Mycorrhizal Mutualists.</title>
        <authorList>
            <consortium name="DOE Joint Genome Institute"/>
            <consortium name="Mycorrhizal Genomics Consortium"/>
            <person name="Kohler A."/>
            <person name="Kuo A."/>
            <person name="Nagy L.G."/>
            <person name="Floudas D."/>
            <person name="Copeland A."/>
            <person name="Barry K.W."/>
            <person name="Cichocki N."/>
            <person name="Veneault-Fourrey C."/>
            <person name="LaButti K."/>
            <person name="Lindquist E.A."/>
            <person name="Lipzen A."/>
            <person name="Lundell T."/>
            <person name="Morin E."/>
            <person name="Murat C."/>
            <person name="Riley R."/>
            <person name="Ohm R."/>
            <person name="Sun H."/>
            <person name="Tunlid A."/>
            <person name="Henrissat B."/>
            <person name="Grigoriev I.V."/>
            <person name="Hibbett D.S."/>
            <person name="Martin F."/>
        </authorList>
    </citation>
    <scope>NUCLEOTIDE SEQUENCE [LARGE SCALE GENOMIC DNA]</scope>
    <source>
        <strain evidence="3">h7</strain>
    </source>
</reference>
<feature type="compositionally biased region" description="Low complexity" evidence="1">
    <location>
        <begin position="140"/>
        <end position="155"/>
    </location>
</feature>
<dbReference type="Proteomes" id="UP000053424">
    <property type="component" value="Unassembled WGS sequence"/>
</dbReference>
<keyword evidence="3" id="KW-1185">Reference proteome</keyword>
<protein>
    <submittedName>
        <fullName evidence="2">Uncharacterized protein</fullName>
    </submittedName>
</protein>